<evidence type="ECO:0000256" key="1">
    <source>
        <dbReference type="ARBA" id="ARBA00004613"/>
    </source>
</evidence>
<evidence type="ECO:0000313" key="8">
    <source>
        <dbReference type="Proteomes" id="UP000249304"/>
    </source>
</evidence>
<feature type="domain" description="LamG-like jellyroll fold" evidence="6">
    <location>
        <begin position="1403"/>
        <end position="1533"/>
    </location>
</feature>
<dbReference type="SUPFAM" id="SSF49899">
    <property type="entry name" value="Concanavalin A-like lectins/glucanases"/>
    <property type="match status" value="1"/>
</dbReference>
<evidence type="ECO:0000256" key="4">
    <source>
        <dbReference type="ARBA" id="ARBA00023157"/>
    </source>
</evidence>
<organism evidence="7 8">
    <name type="scientific">Nonomuraea aridisoli</name>
    <dbReference type="NCBI Taxonomy" id="2070368"/>
    <lineage>
        <taxon>Bacteria</taxon>
        <taxon>Bacillati</taxon>
        <taxon>Actinomycetota</taxon>
        <taxon>Actinomycetes</taxon>
        <taxon>Streptosporangiales</taxon>
        <taxon>Streptosporangiaceae</taxon>
        <taxon>Nonomuraea</taxon>
    </lineage>
</organism>
<feature type="region of interest" description="Disordered" evidence="5">
    <location>
        <begin position="1546"/>
        <end position="1572"/>
    </location>
</feature>
<feature type="compositionally biased region" description="Pro residues" evidence="5">
    <location>
        <begin position="18"/>
        <end position="31"/>
    </location>
</feature>
<evidence type="ECO:0000259" key="6">
    <source>
        <dbReference type="SMART" id="SM00560"/>
    </source>
</evidence>
<comment type="caution">
    <text evidence="7">The sequence shown here is derived from an EMBL/GenBank/DDBJ whole genome shotgun (WGS) entry which is preliminary data.</text>
</comment>
<reference evidence="7 8" key="1">
    <citation type="submission" date="2018-01" db="EMBL/GenBank/DDBJ databases">
        <title>Draft genome sequence of Nonomuraea sp. KC333.</title>
        <authorList>
            <person name="Sahin N."/>
            <person name="Saygin H."/>
            <person name="Ay H."/>
        </authorList>
    </citation>
    <scope>NUCLEOTIDE SEQUENCE [LARGE SCALE GENOMIC DNA]</scope>
    <source>
        <strain evidence="7 8">KC333</strain>
    </source>
</reference>
<keyword evidence="2" id="KW-0964">Secreted</keyword>
<dbReference type="InterPro" id="IPR013320">
    <property type="entry name" value="ConA-like_dom_sf"/>
</dbReference>
<feature type="compositionally biased region" description="Basic and acidic residues" evidence="5">
    <location>
        <begin position="40"/>
        <end position="50"/>
    </location>
</feature>
<dbReference type="Pfam" id="PF14040">
    <property type="entry name" value="DNase_NucA_NucB"/>
    <property type="match status" value="1"/>
</dbReference>
<sequence>MALPLSMMSAPAMAQEPAPSPVPSISPPDPLVTPTTEGLAKAKKESRRLEIESLRSETATYYANPDGKTVRAELHTQPIRVKNADGKGFRPVDTTLEESDGAIRPKATKGDLVLSAGRDKTLLKSQVADATAKITAPSALPKPRLKGSTATYPNAYGRGRDLVVTANPTGFRQQVTIAERPTGPISFRVPLDLPSGLSFENNAAGVPTIVDKDGKTLTEVRPTLVQDAGAADSNAPLDSGKVGKAAVTLADDGKTLVFTPDAAFLADPATVYPVTMAAATSEWYEGHTGDWYHGGMDTWINDVDYQDSWDTFIQDQIVVGKSYASGIAKRWRGYLQFPDISEEFRGSRVENADLHLWNYQSNDCGLSIGSGITARRIVSDWDETTLHWNSQPSVTSEGADTEYGAYSEDCAGSMNYAWDLTHSLNGVVQAWVDGATNYGIQLTAGDESELRNWRRYRSEDAGGCTTSPLEACRGQLHPPILTVDFEPAPKILTYFSETGPRRSSPPTFEEATALHREPVEGIPDRPGSTDAEILAAEGTRTIPYEIGPDKLGPLPGEDWSNPQIEDQDGPASDDQTPPALIEVSPGRGATDVPISTQIRAVFDEPVWEPRLTLKDPAGNVLPGTTQLDSEQKVVTFRPDQSLANDTRYTVEMSNAHDADGNMMATDIWSFSTPVAAHWRFDEGSGTTAADSSGHGHHATLGETTVWVTGKSGNAVSNVPSQARITASREAARQGKAVEVLGETTATSITYAQPDGKTFKTEVTVGPVRTKQGDTWVPIDTTLAEQGGKLRPKTLAEGAVVEFSAGGTDPFVKMSADGKSYALRWPTPLPKPTVKGSVATYTDAAGVGADLVVTALPAGFRHEVVLRQRPAKPLELRIGVDDDGLTLTEGKGGRLLLKGKDNKLVAAAARPVMWDGSGKDRPASVKRGEAATDVVTKDGRTELVVKPDQAFLTDAGTTYPVRMAAAITLPLSADVDVSTFDTVDWPAYSDNEYLMAGTMSDGFKARTHLKFDAMGLQGSTVTGATLSMNTVDSHNCGPALARGIQVARLTEGWDPDTMYWDGMPAHTTEDASTNFKGVNEDCAVWPDSMEWDVTGIAQDWAAGAANHGLVLKSPGEADVNNYRVFTSAEYLDADGYPPTLTITTGGPASEPVVSAPAITPAQIVDGTTVTSSLTPQLTATVADTAGGSLTGEFEVEHDPAATGQGAGQIWAGASTVVTSGGQATVTVPAGKLTDGWKIRWRARAVNAAASTSSAWSDWQTATVDVPDPVSEPTVGALQVTPSEQVDGTTITPTLTPSLRAQANDPAGKPLRVEVELEHDPAAADQGTGQIWSRSADNVPAGSQAAVTVPAGTLSDGWKVRWRARAISATAASAWSDWQQVTVDVVQPGEEPLAQTAGPVIRTDQSFTAAAWLRWSDKDGDYTVIEQKGTHQAPFRLGNTPDHGLVFTFTSADIAEATVEGVLSGVEAPVDEWFHLAGAYDAAARTATLYLNGNAVGTTSISFAAWNADGPMVLGASLQGDLDDVRVHQRALSEGELVTQHNGIAEQTSAKLGSSGAVDKNDSSTARATMRATQEEFPYDRHTLEWCEQKREAENDDDRLRDSVWGEVRPYSGCTARFHSWLIWTVDTERSRQTGRTVVFPTPIWMYFHVSVAIHTYAGNETGTGVQGGTAGRLPRDIKVWTKLSNVLIPGDDDPIVVGTLKVRVRAKAGKDTSRCAQIEGPANGERSGDVPDYGEEWRTDFVFRSSGALFDSCTIRPWLSLQISAWPDKSVEMWDIPRNPTATNDNAAKVRCDSLAKHVYKGGCVLVGANALYTMHRTDPFTGDVAKHIHDAFYSPHLTAPHFKDANGSPIAKKVPGNYATGGTALTYVSKSAKAPDGSTYRGKNKYRQRTDCQQWFPGADDDEDPDPNDVPDELQCDEFPFKSTKEGPGSAGYNYSIRALRRDQNENAGTDLGIFYARYRLVNSSQFWVNIK</sequence>
<dbReference type="InterPro" id="IPR032812">
    <property type="entry name" value="SbsA_Ig"/>
</dbReference>
<name>A0A2W2EKK2_9ACTN</name>
<evidence type="ECO:0000256" key="2">
    <source>
        <dbReference type="ARBA" id="ARBA00022525"/>
    </source>
</evidence>
<dbReference type="Proteomes" id="UP000249304">
    <property type="component" value="Unassembled WGS sequence"/>
</dbReference>
<dbReference type="Gene3D" id="2.60.40.1220">
    <property type="match status" value="1"/>
</dbReference>
<comment type="subcellular location">
    <subcellularLocation>
        <location evidence="1">Secreted</location>
    </subcellularLocation>
</comment>
<dbReference type="NCBIfam" id="NF033679">
    <property type="entry name" value="DNRLRE_dom"/>
    <property type="match status" value="2"/>
</dbReference>
<gene>
    <name evidence="7" type="ORF">C1J01_31595</name>
</gene>
<dbReference type="Gene3D" id="2.60.120.200">
    <property type="match status" value="2"/>
</dbReference>
<accession>A0A2W2EKK2</accession>
<dbReference type="OrthoDB" id="3543639at2"/>
<dbReference type="Pfam" id="PF24517">
    <property type="entry name" value="CBM96"/>
    <property type="match status" value="2"/>
</dbReference>
<evidence type="ECO:0000313" key="7">
    <source>
        <dbReference type="EMBL" id="PZG12838.1"/>
    </source>
</evidence>
<dbReference type="SMART" id="SM00560">
    <property type="entry name" value="LamGL"/>
    <property type="match status" value="1"/>
</dbReference>
<dbReference type="InterPro" id="IPR006558">
    <property type="entry name" value="LamG-like"/>
</dbReference>
<dbReference type="Pfam" id="PF13205">
    <property type="entry name" value="Big_5"/>
    <property type="match status" value="1"/>
</dbReference>
<protein>
    <recommendedName>
        <fullName evidence="6">LamG-like jellyroll fold domain-containing protein</fullName>
    </recommendedName>
</protein>
<dbReference type="InterPro" id="IPR055372">
    <property type="entry name" value="CBM96"/>
</dbReference>
<keyword evidence="3" id="KW-0732">Signal</keyword>
<evidence type="ECO:0000256" key="5">
    <source>
        <dbReference type="SAM" id="MobiDB-lite"/>
    </source>
</evidence>
<dbReference type="Pfam" id="PF13385">
    <property type="entry name" value="Laminin_G_3"/>
    <property type="match status" value="1"/>
</dbReference>
<dbReference type="InterPro" id="IPR029476">
    <property type="entry name" value="DNase_NucA_NucB"/>
</dbReference>
<feature type="region of interest" description="Disordered" evidence="5">
    <location>
        <begin position="1"/>
        <end position="50"/>
    </location>
</feature>
<proteinExistence type="predicted"/>
<feature type="region of interest" description="Disordered" evidence="5">
    <location>
        <begin position="538"/>
        <end position="591"/>
    </location>
</feature>
<dbReference type="GO" id="GO:0005576">
    <property type="term" value="C:extracellular region"/>
    <property type="evidence" value="ECO:0007669"/>
    <property type="project" value="UniProtKB-SubCell"/>
</dbReference>
<keyword evidence="8" id="KW-1185">Reference proteome</keyword>
<evidence type="ECO:0000256" key="3">
    <source>
        <dbReference type="ARBA" id="ARBA00022729"/>
    </source>
</evidence>
<dbReference type="EMBL" id="POUD01000174">
    <property type="protein sequence ID" value="PZG12838.1"/>
    <property type="molecule type" value="Genomic_DNA"/>
</dbReference>
<dbReference type="InterPro" id="IPR014755">
    <property type="entry name" value="Cu-Rt/internalin_Ig-like"/>
</dbReference>
<keyword evidence="4" id="KW-1015">Disulfide bond</keyword>